<name>A0A316DYU7_9FLAO</name>
<dbReference type="AlphaFoldDB" id="A0A316DYU7"/>
<evidence type="ECO:0000313" key="2">
    <source>
        <dbReference type="EMBL" id="PWK22926.1"/>
    </source>
</evidence>
<dbReference type="EMBL" id="JACWLN010000005">
    <property type="protein sequence ID" value="MBD1261589.1"/>
    <property type="molecule type" value="Genomic_DNA"/>
</dbReference>
<dbReference type="PROSITE" id="PS51257">
    <property type="entry name" value="PROKAR_LIPOPROTEIN"/>
    <property type="match status" value="1"/>
</dbReference>
<dbReference type="RefSeq" id="WP_109651828.1">
    <property type="nucleotide sequence ID" value="NZ_JACWLN010000005.1"/>
</dbReference>
<sequence>MKTILKFTSVLLLMASCNTEAKKVTKELLKTVEQTEAKSADQPSEFDKLTNELLQKTPLTDEELLGAFPKELIGHPLEKVSAIPYMQQVVGQFGNRKISLSVADAAGKNNPLVTTFLGFYSYVPPATDKIKSIKIERDGIKTISEFKYNETEMRLLYDDRYYIILSAKAMDPDELWNAFDINALRGYKNLNK</sequence>
<evidence type="ECO:0008006" key="5">
    <source>
        <dbReference type="Google" id="ProtNLM"/>
    </source>
</evidence>
<reference evidence="2 3" key="1">
    <citation type="submission" date="2018-05" db="EMBL/GenBank/DDBJ databases">
        <title>Genomic Encyclopedia of Archaeal and Bacterial Type Strains, Phase II (KMG-II): from individual species to whole genera.</title>
        <authorList>
            <person name="Goeker M."/>
        </authorList>
    </citation>
    <scope>NUCLEOTIDE SEQUENCE [LARGE SCALE GENOMIC DNA]</scope>
    <source>
        <strain evidence="2 3">DSM 23514</strain>
    </source>
</reference>
<dbReference type="EMBL" id="QGGQ01000006">
    <property type="protein sequence ID" value="PWK22926.1"/>
    <property type="molecule type" value="Genomic_DNA"/>
</dbReference>
<evidence type="ECO:0000313" key="3">
    <source>
        <dbReference type="Proteomes" id="UP000245667"/>
    </source>
</evidence>
<keyword evidence="4" id="KW-1185">Reference proteome</keyword>
<proteinExistence type="predicted"/>
<organism evidence="2 3">
    <name type="scientific">Maribacter polysiphoniae</name>
    <dbReference type="NCBI Taxonomy" id="429344"/>
    <lineage>
        <taxon>Bacteria</taxon>
        <taxon>Pseudomonadati</taxon>
        <taxon>Bacteroidota</taxon>
        <taxon>Flavobacteriia</taxon>
        <taxon>Flavobacteriales</taxon>
        <taxon>Flavobacteriaceae</taxon>
        <taxon>Maribacter</taxon>
    </lineage>
</organism>
<gene>
    <name evidence="1" type="ORF">HZY62_13375</name>
    <name evidence="2" type="ORF">LX92_02865</name>
</gene>
<evidence type="ECO:0000313" key="1">
    <source>
        <dbReference type="EMBL" id="MBD1261589.1"/>
    </source>
</evidence>
<dbReference type="Proteomes" id="UP000651837">
    <property type="component" value="Unassembled WGS sequence"/>
</dbReference>
<dbReference type="OrthoDB" id="1177971at2"/>
<comment type="caution">
    <text evidence="2">The sequence shown here is derived from an EMBL/GenBank/DDBJ whole genome shotgun (WGS) entry which is preliminary data.</text>
</comment>
<protein>
    <recommendedName>
        <fullName evidence="5">Lipoprotein</fullName>
    </recommendedName>
</protein>
<accession>A0A316DYU7</accession>
<evidence type="ECO:0000313" key="4">
    <source>
        <dbReference type="Proteomes" id="UP000651837"/>
    </source>
</evidence>
<dbReference type="Proteomes" id="UP000245667">
    <property type="component" value="Unassembled WGS sequence"/>
</dbReference>
<reference evidence="1 4" key="2">
    <citation type="submission" date="2020-07" db="EMBL/GenBank/DDBJ databases">
        <title>The draft genome sequence of Maribacter polysiphoniae KCTC 22021.</title>
        <authorList>
            <person name="Mu L."/>
        </authorList>
    </citation>
    <scope>NUCLEOTIDE SEQUENCE [LARGE SCALE GENOMIC DNA]</scope>
    <source>
        <strain evidence="1 4">KCTC 22021</strain>
    </source>
</reference>